<keyword evidence="6" id="KW-0012">Acyltransferase</keyword>
<dbReference type="Pfam" id="PF00698">
    <property type="entry name" value="Acyl_transf_1"/>
    <property type="match status" value="1"/>
</dbReference>
<dbReference type="PROSITE" id="PS52019">
    <property type="entry name" value="PKS_MFAS_DH"/>
    <property type="match status" value="1"/>
</dbReference>
<dbReference type="Proteomes" id="UP001526201">
    <property type="component" value="Unassembled WGS sequence"/>
</dbReference>
<evidence type="ECO:0000256" key="1">
    <source>
        <dbReference type="ARBA" id="ARBA00022450"/>
    </source>
</evidence>
<feature type="region of interest" description="C-terminal hotdog fold" evidence="7">
    <location>
        <begin position="1034"/>
        <end position="1182"/>
    </location>
</feature>
<dbReference type="InterPro" id="IPR020841">
    <property type="entry name" value="PKS_Beta-ketoAc_synthase_dom"/>
</dbReference>
<keyword evidence="4" id="KW-0521">NADP</keyword>
<feature type="domain" description="Carrier" evidence="8">
    <location>
        <begin position="2000"/>
        <end position="2075"/>
    </location>
</feature>
<evidence type="ECO:0000259" key="10">
    <source>
        <dbReference type="PROSITE" id="PS52019"/>
    </source>
</evidence>
<feature type="domain" description="PKS/mFAS DH" evidence="10">
    <location>
        <begin position="899"/>
        <end position="1182"/>
    </location>
</feature>
<dbReference type="InterPro" id="IPR049900">
    <property type="entry name" value="PKS_mFAS_DH"/>
</dbReference>
<dbReference type="Gene3D" id="3.90.180.10">
    <property type="entry name" value="Medium-chain alcohol dehydrogenases, catalytic domain"/>
    <property type="match status" value="1"/>
</dbReference>
<dbReference type="InterPro" id="IPR014043">
    <property type="entry name" value="Acyl_transferase_dom"/>
</dbReference>
<dbReference type="EMBL" id="JACKTY010000049">
    <property type="protein sequence ID" value="MCV7230139.1"/>
    <property type="molecule type" value="Genomic_DNA"/>
</dbReference>
<dbReference type="InterPro" id="IPR018201">
    <property type="entry name" value="Ketoacyl_synth_AS"/>
</dbReference>
<dbReference type="InterPro" id="IPR042104">
    <property type="entry name" value="PKS_dehydratase_sf"/>
</dbReference>
<dbReference type="Gene3D" id="3.10.129.110">
    <property type="entry name" value="Polyketide synthase dehydratase"/>
    <property type="match status" value="1"/>
</dbReference>
<dbReference type="PROSITE" id="PS50075">
    <property type="entry name" value="CARRIER"/>
    <property type="match status" value="1"/>
</dbReference>
<dbReference type="SMART" id="SM00829">
    <property type="entry name" value="PKS_ER"/>
    <property type="match status" value="1"/>
</dbReference>
<dbReference type="SMART" id="SM00826">
    <property type="entry name" value="PKS_DH"/>
    <property type="match status" value="1"/>
</dbReference>
<evidence type="ECO:0000256" key="4">
    <source>
        <dbReference type="ARBA" id="ARBA00022857"/>
    </source>
</evidence>
<protein>
    <submittedName>
        <fullName evidence="11">Type I polyketide synthase</fullName>
    </submittedName>
</protein>
<dbReference type="Pfam" id="PF08240">
    <property type="entry name" value="ADH_N"/>
    <property type="match status" value="1"/>
</dbReference>
<dbReference type="InterPro" id="IPR011032">
    <property type="entry name" value="GroES-like_sf"/>
</dbReference>
<dbReference type="InterPro" id="IPR020843">
    <property type="entry name" value="ER"/>
</dbReference>
<dbReference type="Pfam" id="PF00107">
    <property type="entry name" value="ADH_zinc_N"/>
    <property type="match status" value="1"/>
</dbReference>
<dbReference type="InterPro" id="IPR016035">
    <property type="entry name" value="Acyl_Trfase/lysoPLipase"/>
</dbReference>
<dbReference type="PROSITE" id="PS51257">
    <property type="entry name" value="PROKAR_LIPOPROTEIN"/>
    <property type="match status" value="1"/>
</dbReference>
<gene>
    <name evidence="11" type="ORF">H7J73_29450</name>
</gene>
<dbReference type="InterPro" id="IPR032821">
    <property type="entry name" value="PKS_assoc"/>
</dbReference>
<dbReference type="InterPro" id="IPR016036">
    <property type="entry name" value="Malonyl_transacylase_ACP-bd"/>
</dbReference>
<accession>A0ABT3CKX9</accession>
<dbReference type="InterPro" id="IPR013149">
    <property type="entry name" value="ADH-like_C"/>
</dbReference>
<dbReference type="InterPro" id="IPR053386">
    <property type="entry name" value="MBFA_synthase"/>
</dbReference>
<evidence type="ECO:0000313" key="12">
    <source>
        <dbReference type="Proteomes" id="UP001526201"/>
    </source>
</evidence>
<feature type="region of interest" description="N-terminal hotdog fold" evidence="7">
    <location>
        <begin position="899"/>
        <end position="1019"/>
    </location>
</feature>
<evidence type="ECO:0000256" key="3">
    <source>
        <dbReference type="ARBA" id="ARBA00022679"/>
    </source>
</evidence>
<evidence type="ECO:0000256" key="5">
    <source>
        <dbReference type="ARBA" id="ARBA00023268"/>
    </source>
</evidence>
<evidence type="ECO:0000313" key="11">
    <source>
        <dbReference type="EMBL" id="MCV7230139.1"/>
    </source>
</evidence>
<dbReference type="InterPro" id="IPR014031">
    <property type="entry name" value="Ketoacyl_synth_C"/>
</dbReference>
<name>A0ABT3CKX9_9MYCO</name>
<dbReference type="SMART" id="SM00822">
    <property type="entry name" value="PKS_KR"/>
    <property type="match status" value="1"/>
</dbReference>
<dbReference type="InterPro" id="IPR013968">
    <property type="entry name" value="PKS_KR"/>
</dbReference>
<dbReference type="CDD" id="cd05195">
    <property type="entry name" value="enoyl_red"/>
    <property type="match status" value="1"/>
</dbReference>
<dbReference type="InterPro" id="IPR009081">
    <property type="entry name" value="PP-bd_ACP"/>
</dbReference>
<dbReference type="InterPro" id="IPR014030">
    <property type="entry name" value="Ketoacyl_synth_N"/>
</dbReference>
<evidence type="ECO:0000256" key="2">
    <source>
        <dbReference type="ARBA" id="ARBA00022553"/>
    </source>
</evidence>
<dbReference type="InterPro" id="IPR050091">
    <property type="entry name" value="PKS_NRPS_Biosynth_Enz"/>
</dbReference>
<feature type="domain" description="Ketosynthase family 3 (KS3)" evidence="9">
    <location>
        <begin position="14"/>
        <end position="435"/>
    </location>
</feature>
<dbReference type="Pfam" id="PF21089">
    <property type="entry name" value="PKS_DH_N"/>
    <property type="match status" value="1"/>
</dbReference>
<dbReference type="Gene3D" id="3.30.70.250">
    <property type="entry name" value="Malonyl-CoA ACP transacylase, ACP-binding"/>
    <property type="match status" value="1"/>
</dbReference>
<dbReference type="PROSITE" id="PS52004">
    <property type="entry name" value="KS3_2"/>
    <property type="match status" value="1"/>
</dbReference>
<feature type="active site" description="Proton donor; for dehydratase activity" evidence="7">
    <location>
        <position position="1098"/>
    </location>
</feature>
<dbReference type="Pfam" id="PF00109">
    <property type="entry name" value="ketoacyl-synt"/>
    <property type="match status" value="1"/>
</dbReference>
<keyword evidence="3" id="KW-0808">Transferase</keyword>
<dbReference type="Gene3D" id="3.40.47.10">
    <property type="match status" value="1"/>
</dbReference>
<proteinExistence type="predicted"/>
<sequence length="2081" mass="218436">MKDPTVAAPSEPLVTPVAVIGMACRLPGGIDSPEQLWQAVLAGDDLITEIPKDRWDGDEYYDAERGVPGRSVSRWGGFLDDVAGFDASFFGIGEREATAIDPQHRLLLETAWEAVEHAGIAPTSLAGSATGVFVGLSHDDYTVLTRDAGALDQAYSFTGTPFSMASGRISYTLGVKGPSLTVDTACSTGLLTVHLACRSLDDGESDLALAGAAMVMLTPSVTASASAQGMLSPNGRCRPFDTAADGFVRSEGCGVLLLKRLADAERDGDRILAVIRGTAANQDGRSETITTPSRESQVAVYRAALAAAGVDAQSVGVVEAHGTGTPVGDPLEFTGLAQVYGTTGPCAVGSVKSNVGHAESAAGAVGLIKAIMSLRDAKVPATLHFTALPDELAQVDTKLFVPQQVLDWPVDGGPRRMGVSSFGMSGTNVHAVLEQAGSDVFAATPQPAGAQMFPLSATSADALRDTARRLADWVAGHPDALPTADLAYTLACRRGHRTVRTTVLADTTAELLAGLRAIADGDTQYPPAAGHDDLGPVWVFSGQGSQWAAMGVALLKTEPVFAQTIAELEPLISQESGFSITEAMTAPTTVVGIERVQPVIFAMQVALASTAMSYGVRPGAVIGHSLGEVAAAVVAGVLSLEDGVKVICRRSLLCARLAGGGAMGSVELPVAQVRDELAAADITDVVVSVIASPQSTVIGGAPQTVRDLIAGWERREIMAREVAVDVASHSPQVDPILAELAEVLSDLTPAAPTVPFYSATLDDPRATPRCDAQYWVDNLRRPVQFATAVQAALDDGFRVFGELSPHPLLMRGVEQTAKVADIAVAAIPAMRREQEQPHGLGDFIADLFGAGAAVDFSTLYPQGRLIDAPLPTWTHDHPLLIGSGESTSAQQGATTVAVHPLLGEHVRLPEVPERHAWQADVGTGKLPWLIDHKVNNVAAYPGAAYCEMALAAAQTMFGDHHEVGDIQFEQLMLLDESTEVTAVATAVGTGAAEFEVETDQDGERIRQAVAILRAAGDTARPAGHDIAGLLAAHPNRMSGEEIRQWFATRRIQFGPAFTALVAVHSADGVDSTLFAEVGLSSELRSQQAGYGIHPALLDACFQSVAAGLRAAGRPDGGLLLPLSVTRLRRFGAGRDAKYCLARIVSSDGTAIVADLDIVDAHGAVVAQVEGLRMGSRSSKASERDRVLSERLLTVEWEERPRPEPAPDATAGTWLLLATGEGDFGTQLSAALTSRGGECRTTLTPGVPCEGVVVLTAPADAEPTEASLSRGRELVERLVHVTQELLNTDGEPPRLYVVTRGALAVSAKDPINLDQGGVRGLLRVIGAEHPELRPTQIDVDGLTAADVVADQLLSGSTEDETAWRNGSWFAARLQQSPLKPGERRTAVVDTTRDGMRLDIRTPGDLDSLEFVTADRPAPGPGQIEVAVSASSINFADVLLAFGRYFTADGERPGLGVDFAGTVTAVGPGVTDHKVGDRVGAIADAVAWGTFVTCDARLAATLPDGMTTEVAAAISTAYATAWCGLHDMARIQAGDRVLIHSATGGVGQAAIAIARHAGAEIFATAGNPAKRELLYTMGIEHVYDSRTTDFAEEIRRDTNGYGVDVVLNSLTGAAQRAGLELLAFGGRFVEIGKRDVYEHTRVDLYPFRRNLVFYYADLLLMSNAAPRQIGDLLRTVYGLVGDGTLPAPEYSARPLAQAGNAIREMSAAQHTGKLVLSIPAGSQSGVAVPPTRAKVFRKDGSYIVTGGVGGLGLFLSAAMASAGCGRIILTSRSQPNPQAQKTIDQLKAKGADIVVECGNIADPATAARLVTAATATGLPLHGVLHAAAVVDDATVANITDELIDRDWSPKVYGAWYLHQAAAGQPLDWFCSFSSAAALLGSPGQGAYAAANSWLDAFTAWRRSQGLPATAIAWGAWDQIGKGAGLAQRGDTTMISPADGAHAFRALLRYDRGFTGYLPLAGAPWLASLAARSPFAEAFATADAGTDSHGAAVLAELRTLSPEEWPNRLRRLVSDQVSLILRRPVDPDRPFAEHGLDSLGNLELRTHIETQTGVRVTPKTIVTYNTVRTLAGHLMEALTPVAVG</sequence>
<dbReference type="SMART" id="SM00825">
    <property type="entry name" value="PKS_KS"/>
    <property type="match status" value="1"/>
</dbReference>
<dbReference type="SUPFAM" id="SSF50129">
    <property type="entry name" value="GroES-like"/>
    <property type="match status" value="1"/>
</dbReference>
<dbReference type="SMART" id="SM00827">
    <property type="entry name" value="PKS_AT"/>
    <property type="match status" value="1"/>
</dbReference>
<dbReference type="PANTHER" id="PTHR43775">
    <property type="entry name" value="FATTY ACID SYNTHASE"/>
    <property type="match status" value="1"/>
</dbReference>
<dbReference type="PROSITE" id="PS00606">
    <property type="entry name" value="KS3_1"/>
    <property type="match status" value="1"/>
</dbReference>
<organism evidence="11 12">
    <name type="scientific">Mycolicibacterium komossense</name>
    <dbReference type="NCBI Taxonomy" id="1779"/>
    <lineage>
        <taxon>Bacteria</taxon>
        <taxon>Bacillati</taxon>
        <taxon>Actinomycetota</taxon>
        <taxon>Actinomycetes</taxon>
        <taxon>Mycobacteriales</taxon>
        <taxon>Mycobacteriaceae</taxon>
        <taxon>Mycolicibacterium</taxon>
    </lineage>
</organism>
<dbReference type="SMART" id="SM00823">
    <property type="entry name" value="PKS_PP"/>
    <property type="match status" value="1"/>
</dbReference>
<feature type="active site" description="Proton acceptor; for dehydratase activity" evidence="7">
    <location>
        <position position="932"/>
    </location>
</feature>
<keyword evidence="1" id="KW-0596">Phosphopantetheine</keyword>
<dbReference type="InterPro" id="IPR036291">
    <property type="entry name" value="NAD(P)-bd_dom_sf"/>
</dbReference>
<dbReference type="Gene3D" id="3.40.366.10">
    <property type="entry name" value="Malonyl-Coenzyme A Acyl Carrier Protein, domain 2"/>
    <property type="match status" value="1"/>
</dbReference>
<dbReference type="InterPro" id="IPR001227">
    <property type="entry name" value="Ac_transferase_dom_sf"/>
</dbReference>
<dbReference type="Pfam" id="PF08659">
    <property type="entry name" value="KR"/>
    <property type="match status" value="1"/>
</dbReference>
<dbReference type="InterPro" id="IPR036736">
    <property type="entry name" value="ACP-like_sf"/>
</dbReference>
<evidence type="ECO:0000256" key="6">
    <source>
        <dbReference type="ARBA" id="ARBA00023315"/>
    </source>
</evidence>
<dbReference type="InterPro" id="IPR020806">
    <property type="entry name" value="PKS_PP-bd"/>
</dbReference>
<dbReference type="Pfam" id="PF02801">
    <property type="entry name" value="Ketoacyl-synt_C"/>
    <property type="match status" value="1"/>
</dbReference>
<comment type="caution">
    <text evidence="11">The sequence shown here is derived from an EMBL/GenBank/DDBJ whole genome shotgun (WGS) entry which is preliminary data.</text>
</comment>
<dbReference type="InterPro" id="IPR013154">
    <property type="entry name" value="ADH-like_N"/>
</dbReference>
<reference evidence="11 12" key="1">
    <citation type="journal article" date="2022" name="BMC Genomics">
        <title>Comparative genome analysis of mycobacteria focusing on tRNA and non-coding RNA.</title>
        <authorList>
            <person name="Behra P.R.K."/>
            <person name="Pettersson B.M.F."/>
            <person name="Ramesh M."/>
            <person name="Das S."/>
            <person name="Dasgupta S."/>
            <person name="Kirsebom L.A."/>
        </authorList>
    </citation>
    <scope>NUCLEOTIDE SEQUENCE [LARGE SCALE GENOMIC DNA]</scope>
    <source>
        <strain evidence="11 12">DSM 44078</strain>
    </source>
</reference>
<dbReference type="CDD" id="cd00833">
    <property type="entry name" value="PKS"/>
    <property type="match status" value="1"/>
</dbReference>
<keyword evidence="2" id="KW-0597">Phosphoprotein</keyword>
<keyword evidence="5" id="KW-0511">Multifunctional enzyme</keyword>
<dbReference type="SUPFAM" id="SSF55048">
    <property type="entry name" value="Probable ACP-binding domain of malonyl-CoA ACP transacylase"/>
    <property type="match status" value="1"/>
</dbReference>
<dbReference type="Pfam" id="PF00550">
    <property type="entry name" value="PP-binding"/>
    <property type="match status" value="1"/>
</dbReference>
<dbReference type="Gene3D" id="3.40.50.720">
    <property type="entry name" value="NAD(P)-binding Rossmann-like Domain"/>
    <property type="match status" value="3"/>
</dbReference>
<dbReference type="InterPro" id="IPR049551">
    <property type="entry name" value="PKS_DH_C"/>
</dbReference>
<dbReference type="NCBIfam" id="NF041183">
    <property type="entry name" value="Pks2_ls1_myc"/>
    <property type="match status" value="1"/>
</dbReference>
<dbReference type="SUPFAM" id="SSF53901">
    <property type="entry name" value="Thiolase-like"/>
    <property type="match status" value="1"/>
</dbReference>
<dbReference type="SUPFAM" id="SSF51735">
    <property type="entry name" value="NAD(P)-binding Rossmann-fold domains"/>
    <property type="match status" value="3"/>
</dbReference>
<evidence type="ECO:0000256" key="7">
    <source>
        <dbReference type="PROSITE-ProRule" id="PRU01363"/>
    </source>
</evidence>
<dbReference type="SUPFAM" id="SSF52151">
    <property type="entry name" value="FabD/lysophospholipase-like"/>
    <property type="match status" value="1"/>
</dbReference>
<evidence type="ECO:0000259" key="9">
    <source>
        <dbReference type="PROSITE" id="PS52004"/>
    </source>
</evidence>
<evidence type="ECO:0000259" key="8">
    <source>
        <dbReference type="PROSITE" id="PS50075"/>
    </source>
</evidence>
<dbReference type="Gene3D" id="1.10.1200.10">
    <property type="entry name" value="ACP-like"/>
    <property type="match status" value="1"/>
</dbReference>
<dbReference type="Pfam" id="PF16197">
    <property type="entry name" value="KAsynt_C_assoc"/>
    <property type="match status" value="1"/>
</dbReference>
<dbReference type="InterPro" id="IPR016039">
    <property type="entry name" value="Thiolase-like"/>
</dbReference>
<dbReference type="Pfam" id="PF14765">
    <property type="entry name" value="PS-DH"/>
    <property type="match status" value="1"/>
</dbReference>
<keyword evidence="12" id="KW-1185">Reference proteome</keyword>
<dbReference type="InterPro" id="IPR049552">
    <property type="entry name" value="PKS_DH_N"/>
</dbReference>
<dbReference type="InterPro" id="IPR020807">
    <property type="entry name" value="PKS_DH"/>
</dbReference>
<dbReference type="SUPFAM" id="SSF47336">
    <property type="entry name" value="ACP-like"/>
    <property type="match status" value="1"/>
</dbReference>
<dbReference type="PANTHER" id="PTHR43775:SF37">
    <property type="entry name" value="SI:DKEY-61P9.11"/>
    <property type="match status" value="1"/>
</dbReference>
<dbReference type="InterPro" id="IPR057326">
    <property type="entry name" value="KR_dom"/>
</dbReference>